<gene>
    <name evidence="1" type="ORF">PAF17_11175</name>
</gene>
<sequence length="45" mass="4769">MRLIKLLVVLILAGLIGLVGYAYLGDMEPQRQEVRSPVGDGAAGD</sequence>
<reference evidence="1" key="1">
    <citation type="submission" date="2022-12" db="EMBL/GenBank/DDBJ databases">
        <title>Paracoccus onchidii sp. nov., isolated from a marine invertebrate from the South China Sea.</title>
        <authorList>
            <person name="Xu S."/>
            <person name="Liu Z."/>
            <person name="Xu Y."/>
        </authorList>
    </citation>
    <scope>NUCLEOTIDE SEQUENCE</scope>
    <source>
        <strain evidence="1">Z330</strain>
    </source>
</reference>
<accession>A0ABT4ZFC9</accession>
<proteinExistence type="predicted"/>
<dbReference type="RefSeq" id="WP_271889183.1">
    <property type="nucleotide sequence ID" value="NZ_JAQBIE010000012.1"/>
</dbReference>
<dbReference type="Proteomes" id="UP001165641">
    <property type="component" value="Unassembled WGS sequence"/>
</dbReference>
<evidence type="ECO:0000313" key="2">
    <source>
        <dbReference type="Proteomes" id="UP001165641"/>
    </source>
</evidence>
<evidence type="ECO:0000313" key="1">
    <source>
        <dbReference type="EMBL" id="MDB6178063.1"/>
    </source>
</evidence>
<protein>
    <submittedName>
        <fullName evidence="1">Uncharacterized protein</fullName>
    </submittedName>
</protein>
<dbReference type="EMBL" id="JAQBIE010000012">
    <property type="protein sequence ID" value="MDB6178063.1"/>
    <property type="molecule type" value="Genomic_DNA"/>
</dbReference>
<name>A0ABT4ZFC9_9RHOB</name>
<keyword evidence="2" id="KW-1185">Reference proteome</keyword>
<organism evidence="1 2">
    <name type="scientific">Paracoccus onchidii</name>
    <dbReference type="NCBI Taxonomy" id="3017813"/>
    <lineage>
        <taxon>Bacteria</taxon>
        <taxon>Pseudomonadati</taxon>
        <taxon>Pseudomonadota</taxon>
        <taxon>Alphaproteobacteria</taxon>
        <taxon>Rhodobacterales</taxon>
        <taxon>Paracoccaceae</taxon>
        <taxon>Paracoccus</taxon>
    </lineage>
</organism>
<comment type="caution">
    <text evidence="1">The sequence shown here is derived from an EMBL/GenBank/DDBJ whole genome shotgun (WGS) entry which is preliminary data.</text>
</comment>